<reference evidence="3 4" key="1">
    <citation type="submission" date="2024-09" db="EMBL/GenBank/DDBJ databases">
        <authorList>
            <person name="Sun Q."/>
            <person name="Mori K."/>
        </authorList>
    </citation>
    <scope>NUCLEOTIDE SEQUENCE [LARGE SCALE GENOMIC DNA]</scope>
    <source>
        <strain evidence="3 4">JCM 9626</strain>
    </source>
</reference>
<dbReference type="PANTHER" id="PTHR43798:SF31">
    <property type="entry name" value="AB HYDROLASE SUPERFAMILY PROTEIN YCLE"/>
    <property type="match status" value="1"/>
</dbReference>
<name>A0ABV5KH95_9ACTN</name>
<dbReference type="RefSeq" id="WP_281284677.1">
    <property type="nucleotide sequence ID" value="NZ_JBHMDG010000034.1"/>
</dbReference>
<evidence type="ECO:0000259" key="2">
    <source>
        <dbReference type="Pfam" id="PF00561"/>
    </source>
</evidence>
<feature type="domain" description="AB hydrolase-1" evidence="2">
    <location>
        <begin position="2"/>
        <end position="108"/>
    </location>
</feature>
<dbReference type="GO" id="GO:0016787">
    <property type="term" value="F:hydrolase activity"/>
    <property type="evidence" value="ECO:0007669"/>
    <property type="project" value="UniProtKB-KW"/>
</dbReference>
<gene>
    <name evidence="3" type="ORF">ACFFRI_20780</name>
</gene>
<dbReference type="Proteomes" id="UP001589750">
    <property type="component" value="Unassembled WGS sequence"/>
</dbReference>
<protein>
    <submittedName>
        <fullName evidence="3">Alpha/beta fold hydrolase</fullName>
    </submittedName>
</protein>
<dbReference type="EMBL" id="JBHMDG010000034">
    <property type="protein sequence ID" value="MFB9315493.1"/>
    <property type="molecule type" value="Genomic_DNA"/>
</dbReference>
<keyword evidence="4" id="KW-1185">Reference proteome</keyword>
<organism evidence="3 4">
    <name type="scientific">Nocardioides plantarum</name>
    <dbReference type="NCBI Taxonomy" id="29299"/>
    <lineage>
        <taxon>Bacteria</taxon>
        <taxon>Bacillati</taxon>
        <taxon>Actinomycetota</taxon>
        <taxon>Actinomycetes</taxon>
        <taxon>Propionibacteriales</taxon>
        <taxon>Nocardioidaceae</taxon>
        <taxon>Nocardioides</taxon>
    </lineage>
</organism>
<proteinExistence type="predicted"/>
<dbReference type="InterPro" id="IPR029058">
    <property type="entry name" value="AB_hydrolase_fold"/>
</dbReference>
<dbReference type="Pfam" id="PF00561">
    <property type="entry name" value="Abhydrolase_1"/>
    <property type="match status" value="1"/>
</dbReference>
<evidence type="ECO:0000313" key="3">
    <source>
        <dbReference type="EMBL" id="MFB9315493.1"/>
    </source>
</evidence>
<dbReference type="InterPro" id="IPR000073">
    <property type="entry name" value="AB_hydrolase_1"/>
</dbReference>
<sequence length="207" mass="22696">MLSGGPGCVHYLERDELAPVGHRSWYPEPRGVGRSGGGPHDMERAVADLEAVREAVGVSAWIVLGHSWGSDLAVRYALEHPDVVRAVVGVAGKGLHRDRTWSETYEAGKAQEPVVAIDLVDEVWTSLSGSFTEWIHGPHLWRDVADCTVPMHFIAAEKDIRPSWPLVQLANLVPDGRFSVVPGVPHDFWFTDPKSWVQTVTDACGGF</sequence>
<evidence type="ECO:0000313" key="4">
    <source>
        <dbReference type="Proteomes" id="UP001589750"/>
    </source>
</evidence>
<dbReference type="Gene3D" id="3.40.50.1820">
    <property type="entry name" value="alpha/beta hydrolase"/>
    <property type="match status" value="1"/>
</dbReference>
<accession>A0ABV5KH95</accession>
<dbReference type="PANTHER" id="PTHR43798">
    <property type="entry name" value="MONOACYLGLYCEROL LIPASE"/>
    <property type="match status" value="1"/>
</dbReference>
<dbReference type="SUPFAM" id="SSF53474">
    <property type="entry name" value="alpha/beta-Hydrolases"/>
    <property type="match status" value="1"/>
</dbReference>
<dbReference type="InterPro" id="IPR050266">
    <property type="entry name" value="AB_hydrolase_sf"/>
</dbReference>
<evidence type="ECO:0000256" key="1">
    <source>
        <dbReference type="ARBA" id="ARBA00022801"/>
    </source>
</evidence>
<comment type="caution">
    <text evidence="3">The sequence shown here is derived from an EMBL/GenBank/DDBJ whole genome shotgun (WGS) entry which is preliminary data.</text>
</comment>
<keyword evidence="1 3" id="KW-0378">Hydrolase</keyword>